<gene>
    <name evidence="1" type="ORF">HMPREF1202_02433</name>
</gene>
<dbReference type="PATRIC" id="fig|1073376.3.peg.2495"/>
<dbReference type="RefSeq" id="WP_023923006.1">
    <property type="nucleotide sequence ID" value="NZ_KI669410.1"/>
</dbReference>
<dbReference type="HOGENOM" id="CLU_2182029_0_0_9"/>
<dbReference type="AlphaFoldDB" id="V8BQA0"/>
<sequence length="109" mass="12872">MNREKRRKFVKEARKKGIPDEYIDAYLTMLSGKEIHDDIKEDEKVMVNVERVVSSKNYASMNDRYKRFIQNCVGHVFTAHVEDSGLISLKESPEWLFWEGDLLKYKEAV</sequence>
<evidence type="ECO:0000313" key="1">
    <source>
        <dbReference type="EMBL" id="ETD16975.1"/>
    </source>
</evidence>
<proteinExistence type="predicted"/>
<reference evidence="1 2" key="1">
    <citation type="submission" date="2013-10" db="EMBL/GenBank/DDBJ databases">
        <title>The Genome Sequence of Ruminococcus lactaris CC59_002D.</title>
        <authorList>
            <consortium name="The Broad Institute Genomics Platform"/>
            <person name="Earl A."/>
            <person name="Allen-Vercoe E."/>
            <person name="Daigneault M."/>
            <person name="Young S.K."/>
            <person name="Zeng Q."/>
            <person name="Gargeya S."/>
            <person name="Fitzgerald M."/>
            <person name="Abouelleil A."/>
            <person name="Alvarado L."/>
            <person name="Chapman S.B."/>
            <person name="Gainer-Dewar J."/>
            <person name="Goldberg J."/>
            <person name="Griggs A."/>
            <person name="Gujja S."/>
            <person name="Hansen M."/>
            <person name="Howarth C."/>
            <person name="Imamovic A."/>
            <person name="Ireland A."/>
            <person name="Larimer J."/>
            <person name="McCowan C."/>
            <person name="Murphy C."/>
            <person name="Pearson M."/>
            <person name="Poon T.W."/>
            <person name="Priest M."/>
            <person name="Roberts A."/>
            <person name="Saif S."/>
            <person name="Shea T."/>
            <person name="Sykes S."/>
            <person name="Wortman J."/>
            <person name="Nusbaum C."/>
            <person name="Birren B."/>
        </authorList>
    </citation>
    <scope>NUCLEOTIDE SEQUENCE [LARGE SCALE GENOMIC DNA]</scope>
    <source>
        <strain evidence="1 2">CC59_002D</strain>
    </source>
</reference>
<dbReference type="Proteomes" id="UP000018683">
    <property type="component" value="Unassembled WGS sequence"/>
</dbReference>
<accession>V8BQA0</accession>
<dbReference type="STRING" id="1073376.HMPREF1202_02433"/>
<comment type="caution">
    <text evidence="1">The sequence shown here is derived from an EMBL/GenBank/DDBJ whole genome shotgun (WGS) entry which is preliminary data.</text>
</comment>
<protein>
    <submittedName>
        <fullName evidence="1">Uncharacterized protein</fullName>
    </submittedName>
</protein>
<evidence type="ECO:0000313" key="2">
    <source>
        <dbReference type="Proteomes" id="UP000018683"/>
    </source>
</evidence>
<name>V8BQA0_9FIRM</name>
<dbReference type="EMBL" id="AZJE01000034">
    <property type="protein sequence ID" value="ETD16975.1"/>
    <property type="molecule type" value="Genomic_DNA"/>
</dbReference>
<organism evidence="1 2">
    <name type="scientific">[Ruminococcus] lactaris CC59_002D</name>
    <dbReference type="NCBI Taxonomy" id="1073376"/>
    <lineage>
        <taxon>Bacteria</taxon>
        <taxon>Bacillati</taxon>
        <taxon>Bacillota</taxon>
        <taxon>Clostridia</taxon>
        <taxon>Lachnospirales</taxon>
        <taxon>Lachnospiraceae</taxon>
        <taxon>Mediterraneibacter</taxon>
    </lineage>
</organism>